<organism evidence="2 3">
    <name type="scientific">Plantactinospora veratri</name>
    <dbReference type="NCBI Taxonomy" id="1436122"/>
    <lineage>
        <taxon>Bacteria</taxon>
        <taxon>Bacillati</taxon>
        <taxon>Actinomycetota</taxon>
        <taxon>Actinomycetes</taxon>
        <taxon>Micromonosporales</taxon>
        <taxon>Micromonosporaceae</taxon>
        <taxon>Plantactinospora</taxon>
    </lineage>
</organism>
<accession>A0ABU7SPY7</accession>
<evidence type="ECO:0000259" key="1">
    <source>
        <dbReference type="PROSITE" id="PS50987"/>
    </source>
</evidence>
<name>A0ABU7SPY7_9ACTN</name>
<dbReference type="InterPro" id="IPR036388">
    <property type="entry name" value="WH-like_DNA-bd_sf"/>
</dbReference>
<dbReference type="Proteomes" id="UP001339911">
    <property type="component" value="Unassembled WGS sequence"/>
</dbReference>
<dbReference type="InterPro" id="IPR001845">
    <property type="entry name" value="HTH_ArsR_DNA-bd_dom"/>
</dbReference>
<feature type="domain" description="HTH arsR-type" evidence="1">
    <location>
        <begin position="3"/>
        <end position="101"/>
    </location>
</feature>
<dbReference type="PROSITE" id="PS50987">
    <property type="entry name" value="HTH_ARSR_2"/>
    <property type="match status" value="1"/>
</dbReference>
<dbReference type="Gene3D" id="1.10.10.10">
    <property type="entry name" value="Winged helix-like DNA-binding domain superfamily/Winged helix DNA-binding domain"/>
    <property type="match status" value="1"/>
</dbReference>
<dbReference type="CDD" id="cd00090">
    <property type="entry name" value="HTH_ARSR"/>
    <property type="match status" value="1"/>
</dbReference>
<sequence>MSLESNSGQRVVRDPRALRALAHPLRLRLHALVGREGSITAADAARQLDISQALASHHLRQLAKYGFVEPADAGDNRERPWRITAVSHRFEAADGSFEAWDSLGLLDRYLVEQAATQLADWQRRRADEDPDWAEQVSVSQSLLYLTIEEFTELKRRWEDLVAPLARRRPLGEADKRPVDVVPVNLTLVATPLPPTPSGG</sequence>
<dbReference type="RefSeq" id="WP_331211801.1">
    <property type="nucleotide sequence ID" value="NZ_JAZGQL010000038.1"/>
</dbReference>
<evidence type="ECO:0000313" key="2">
    <source>
        <dbReference type="EMBL" id="MEE6311922.1"/>
    </source>
</evidence>
<dbReference type="InterPro" id="IPR036390">
    <property type="entry name" value="WH_DNA-bd_sf"/>
</dbReference>
<reference evidence="2 3" key="1">
    <citation type="submission" date="2024-01" db="EMBL/GenBank/DDBJ databases">
        <title>Genome insights into Plantactinospora veratri sp. nov.</title>
        <authorList>
            <person name="Wang L."/>
        </authorList>
    </citation>
    <scope>NUCLEOTIDE SEQUENCE [LARGE SCALE GENOMIC DNA]</scope>
    <source>
        <strain evidence="2 3">NEAU-FHS4</strain>
    </source>
</reference>
<dbReference type="EMBL" id="JAZGQL010000038">
    <property type="protein sequence ID" value="MEE6311922.1"/>
    <property type="molecule type" value="Genomic_DNA"/>
</dbReference>
<dbReference type="Gene3D" id="6.10.140.2180">
    <property type="match status" value="1"/>
</dbReference>
<dbReference type="Pfam" id="PF12840">
    <property type="entry name" value="HTH_20"/>
    <property type="match status" value="1"/>
</dbReference>
<gene>
    <name evidence="2" type="ORF">V1634_34345</name>
</gene>
<comment type="caution">
    <text evidence="2">The sequence shown here is derived from an EMBL/GenBank/DDBJ whole genome shotgun (WGS) entry which is preliminary data.</text>
</comment>
<dbReference type="SMART" id="SM00418">
    <property type="entry name" value="HTH_ARSR"/>
    <property type="match status" value="1"/>
</dbReference>
<proteinExistence type="predicted"/>
<evidence type="ECO:0000313" key="3">
    <source>
        <dbReference type="Proteomes" id="UP001339911"/>
    </source>
</evidence>
<dbReference type="SUPFAM" id="SSF46785">
    <property type="entry name" value="Winged helix' DNA-binding domain"/>
    <property type="match status" value="1"/>
</dbReference>
<protein>
    <submittedName>
        <fullName evidence="2">Helix-turn-helix domain-containing protein</fullName>
    </submittedName>
</protein>
<dbReference type="InterPro" id="IPR011991">
    <property type="entry name" value="ArsR-like_HTH"/>
</dbReference>
<keyword evidence="3" id="KW-1185">Reference proteome</keyword>